<proteinExistence type="predicted"/>
<dbReference type="EMBL" id="CH476617">
    <property type="protein sequence ID" value="EEP80213.1"/>
    <property type="molecule type" value="Genomic_DNA"/>
</dbReference>
<dbReference type="PANTHER" id="PTHR14336:SF8">
    <property type="entry name" value="PROTEIN OPY1"/>
    <property type="match status" value="1"/>
</dbReference>
<dbReference type="SUPFAM" id="SSF50729">
    <property type="entry name" value="PH domain-like"/>
    <property type="match status" value="1"/>
</dbReference>
<dbReference type="GeneID" id="8443365"/>
<feature type="domain" description="PH" evidence="2">
    <location>
        <begin position="105"/>
        <end position="204"/>
    </location>
</feature>
<dbReference type="AlphaFoldDB" id="C4JRG6"/>
<dbReference type="InterPro" id="IPR011993">
    <property type="entry name" value="PH-like_dom_sf"/>
</dbReference>
<reference evidence="4" key="1">
    <citation type="journal article" date="2009" name="Genome Res.">
        <title>Comparative genomic analyses of the human fungal pathogens Coccidioides and their relatives.</title>
        <authorList>
            <person name="Sharpton T.J."/>
            <person name="Stajich J.E."/>
            <person name="Rounsley S.D."/>
            <person name="Gardner M.J."/>
            <person name="Wortman J.R."/>
            <person name="Jordar V.S."/>
            <person name="Maiti R."/>
            <person name="Kodira C.D."/>
            <person name="Neafsey D.E."/>
            <person name="Zeng Q."/>
            <person name="Hung C.-Y."/>
            <person name="McMahan C."/>
            <person name="Muszewska A."/>
            <person name="Grynberg M."/>
            <person name="Mandel M.A."/>
            <person name="Kellner E.M."/>
            <person name="Barker B.M."/>
            <person name="Galgiani J.N."/>
            <person name="Orbach M.J."/>
            <person name="Kirkland T.N."/>
            <person name="Cole G.T."/>
            <person name="Henn M.R."/>
            <person name="Birren B.W."/>
            <person name="Taylor J.W."/>
        </authorList>
    </citation>
    <scope>NUCLEOTIDE SEQUENCE [LARGE SCALE GENOMIC DNA]</scope>
    <source>
        <strain evidence="4">UAMH 1704</strain>
    </source>
</reference>
<evidence type="ECO:0000313" key="3">
    <source>
        <dbReference type="EMBL" id="EEP80213.1"/>
    </source>
</evidence>
<dbReference type="HOGENOM" id="CLU_1220477_0_0_1"/>
<evidence type="ECO:0000256" key="1">
    <source>
        <dbReference type="SAM" id="MobiDB-lite"/>
    </source>
</evidence>
<dbReference type="PROSITE" id="PS50003">
    <property type="entry name" value="PH_DOMAIN"/>
    <property type="match status" value="1"/>
</dbReference>
<dbReference type="Gene3D" id="2.30.29.30">
    <property type="entry name" value="Pleckstrin-homology domain (PH domain)/Phosphotyrosine-binding domain (PTB)"/>
    <property type="match status" value="1"/>
</dbReference>
<dbReference type="KEGG" id="ure:UREG_05055"/>
<organism evidence="3 4">
    <name type="scientific">Uncinocarpus reesii (strain UAMH 1704)</name>
    <dbReference type="NCBI Taxonomy" id="336963"/>
    <lineage>
        <taxon>Eukaryota</taxon>
        <taxon>Fungi</taxon>
        <taxon>Dikarya</taxon>
        <taxon>Ascomycota</taxon>
        <taxon>Pezizomycotina</taxon>
        <taxon>Eurotiomycetes</taxon>
        <taxon>Eurotiomycetidae</taxon>
        <taxon>Onygenales</taxon>
        <taxon>Onygenaceae</taxon>
        <taxon>Uncinocarpus</taxon>
    </lineage>
</organism>
<dbReference type="Proteomes" id="UP000002058">
    <property type="component" value="Unassembled WGS sequence"/>
</dbReference>
<dbReference type="Pfam" id="PF00169">
    <property type="entry name" value="PH"/>
    <property type="match status" value="1"/>
</dbReference>
<dbReference type="InterPro" id="IPR001849">
    <property type="entry name" value="PH_domain"/>
</dbReference>
<dbReference type="OrthoDB" id="2157866at2759"/>
<gene>
    <name evidence="3" type="ORF">UREG_05055</name>
</gene>
<dbReference type="CDD" id="cd13299">
    <property type="entry name" value="PH2_PH_fungal"/>
    <property type="match status" value="1"/>
</dbReference>
<sequence>MDGEESGWDMSDHDGNRGDNISSPTHRAPAPRRSNFLEVSGNDITSCSEFSDVPRQSPPHRSTGSLHRHEHPSLSPAAHVGRQPSPRHHISPHSDIESTNFNPERVIFNGHLTWLKIKKGVRQWKNLWAVLRAEKLSLYKNDSEYSAVKIIPLDRVIDAADVDPISRSKVFCFQIITEETIYRFCAPDDEALNQWLGSLKSVLTRYHEAPRHQQSGPAVPGPSLAIR</sequence>
<dbReference type="SMART" id="SM00233">
    <property type="entry name" value="PH"/>
    <property type="match status" value="1"/>
</dbReference>
<keyword evidence="4" id="KW-1185">Reference proteome</keyword>
<dbReference type="OMA" id="RSKVFCF"/>
<evidence type="ECO:0000313" key="4">
    <source>
        <dbReference type="Proteomes" id="UP000002058"/>
    </source>
</evidence>
<accession>C4JRG6</accession>
<dbReference type="RefSeq" id="XP_002584366.1">
    <property type="nucleotide sequence ID" value="XM_002584320.1"/>
</dbReference>
<dbReference type="InParanoid" id="C4JRG6"/>
<feature type="region of interest" description="Disordered" evidence="1">
    <location>
        <begin position="1"/>
        <end position="96"/>
    </location>
</feature>
<dbReference type="VEuPathDB" id="FungiDB:UREG_05055"/>
<dbReference type="InterPro" id="IPR051707">
    <property type="entry name" value="PI-Interact_SigTrans_Reg"/>
</dbReference>
<dbReference type="eggNOG" id="ENOG502S0C3">
    <property type="taxonomic scope" value="Eukaryota"/>
</dbReference>
<dbReference type="PANTHER" id="PTHR14336">
    <property type="entry name" value="TANDEM PH DOMAIN CONTAINING PROTEIN"/>
    <property type="match status" value="1"/>
</dbReference>
<protein>
    <recommendedName>
        <fullName evidence="2">PH domain-containing protein</fullName>
    </recommendedName>
</protein>
<dbReference type="STRING" id="336963.C4JRG6"/>
<evidence type="ECO:0000259" key="2">
    <source>
        <dbReference type="PROSITE" id="PS50003"/>
    </source>
</evidence>
<name>C4JRG6_UNCRE</name>